<protein>
    <submittedName>
        <fullName evidence="3">Molybdopterin biosynthesis protein MoeY</fullName>
    </submittedName>
</protein>
<dbReference type="InterPro" id="IPR000415">
    <property type="entry name" value="Nitroreductase-like"/>
</dbReference>
<dbReference type="GO" id="GO:0016491">
    <property type="term" value="F:oxidoreductase activity"/>
    <property type="evidence" value="ECO:0007669"/>
    <property type="project" value="InterPro"/>
</dbReference>
<evidence type="ECO:0000313" key="3">
    <source>
        <dbReference type="EMBL" id="QBI04240.1"/>
    </source>
</evidence>
<evidence type="ECO:0000313" key="4">
    <source>
        <dbReference type="Proteomes" id="UP000292307"/>
    </source>
</evidence>
<dbReference type="OrthoDB" id="272552at2"/>
<organism evidence="2 5">
    <name type="scientific">Pseudoduganella albidiflava</name>
    <dbReference type="NCBI Taxonomy" id="321983"/>
    <lineage>
        <taxon>Bacteria</taxon>
        <taxon>Pseudomonadati</taxon>
        <taxon>Pseudomonadota</taxon>
        <taxon>Betaproteobacteria</taxon>
        <taxon>Burkholderiales</taxon>
        <taxon>Oxalobacteraceae</taxon>
        <taxon>Telluria group</taxon>
        <taxon>Pseudoduganella</taxon>
    </lineage>
</organism>
<dbReference type="SUPFAM" id="SSF55469">
    <property type="entry name" value="FMN-dependent nitroreductase-like"/>
    <property type="match status" value="1"/>
</dbReference>
<proteinExistence type="predicted"/>
<keyword evidence="4" id="KW-1185">Reference proteome</keyword>
<evidence type="ECO:0000313" key="2">
    <source>
        <dbReference type="EMBL" id="GGY25730.1"/>
    </source>
</evidence>
<dbReference type="AlphaFoldDB" id="A0A411X5D1"/>
<evidence type="ECO:0000313" key="5">
    <source>
        <dbReference type="Proteomes" id="UP000628442"/>
    </source>
</evidence>
<sequence length="354" mass="39745">MSRDTVLAILDKARWAPSGDNTQDWRFELVGDAAVRVHCTDTRDHCVYDLDGHPSQISFGALLETIAIAASGHGLRADAQRDPASPLEAPVFDVNFVADATVQPSPLIPAIEQRTVQRRRMSTRPLSDTEKAAMAAAVGPGYHIQWLESFTERWRAARLMFRNAKLRLLMPEAYQTHRRIIDWGRRHSEEKVPDQALGVDRMTLKLMRWAMHSWERNARMNALLGTALPRMQMDLAPGLACAAHYVIHAHVPAQTIDDYVAAGRAVQRFWLTLTNLGLFMQPEMTPLIFARYVQQKRGFSKVPELLGMAEILARETRALVGEASSPVYMGRIGAGPAPDARSHRRPLSTLMRNR</sequence>
<dbReference type="Gene3D" id="3.40.109.10">
    <property type="entry name" value="NADH Oxidase"/>
    <property type="match status" value="2"/>
</dbReference>
<reference evidence="2" key="3">
    <citation type="submission" date="2022-12" db="EMBL/GenBank/DDBJ databases">
        <authorList>
            <person name="Sun Q."/>
            <person name="Kim S."/>
        </authorList>
    </citation>
    <scope>NUCLEOTIDE SEQUENCE</scope>
    <source>
        <strain evidence="2">KCTC 12343</strain>
    </source>
</reference>
<accession>A0A411X5D1</accession>
<dbReference type="Proteomes" id="UP000292307">
    <property type="component" value="Chromosome"/>
</dbReference>
<dbReference type="Proteomes" id="UP000628442">
    <property type="component" value="Unassembled WGS sequence"/>
</dbReference>
<gene>
    <name evidence="3" type="ORF">EYF70_28040</name>
    <name evidence="2" type="ORF">GCM10007387_04340</name>
</gene>
<dbReference type="EMBL" id="BMWV01000001">
    <property type="protein sequence ID" value="GGY25730.1"/>
    <property type="molecule type" value="Genomic_DNA"/>
</dbReference>
<reference evidence="2" key="1">
    <citation type="journal article" date="2014" name="Int. J. Syst. Evol. Microbiol.">
        <title>Complete genome sequence of Corynebacterium casei LMG S-19264T (=DSM 44701T), isolated from a smear-ripened cheese.</title>
        <authorList>
            <consortium name="US DOE Joint Genome Institute (JGI-PGF)"/>
            <person name="Walter F."/>
            <person name="Albersmeier A."/>
            <person name="Kalinowski J."/>
            <person name="Ruckert C."/>
        </authorList>
    </citation>
    <scope>NUCLEOTIDE SEQUENCE</scope>
    <source>
        <strain evidence="2">KCTC 12343</strain>
    </source>
</reference>
<dbReference type="EMBL" id="CP036401">
    <property type="protein sequence ID" value="QBI04240.1"/>
    <property type="molecule type" value="Genomic_DNA"/>
</dbReference>
<feature type="region of interest" description="Disordered" evidence="1">
    <location>
        <begin position="334"/>
        <end position="354"/>
    </location>
</feature>
<dbReference type="RefSeq" id="WP_131148304.1">
    <property type="nucleotide sequence ID" value="NZ_BMWV01000001.1"/>
</dbReference>
<name>A0A411X5D1_9BURK</name>
<reference evidence="3 4" key="2">
    <citation type="submission" date="2019-02" db="EMBL/GenBank/DDBJ databases">
        <title>Draft Genome Sequences of Six Type Strains of the Genus Massilia.</title>
        <authorList>
            <person name="Miess H."/>
            <person name="Frediansyhah A."/>
            <person name="Gross H."/>
        </authorList>
    </citation>
    <scope>NUCLEOTIDE SEQUENCE [LARGE SCALE GENOMIC DNA]</scope>
    <source>
        <strain evidence="3 4">DSM 17472</strain>
    </source>
</reference>
<evidence type="ECO:0000256" key="1">
    <source>
        <dbReference type="SAM" id="MobiDB-lite"/>
    </source>
</evidence>